<accession>A0AAD8IIT2</accession>
<protein>
    <submittedName>
        <fullName evidence="1">Uncharacterized protein</fullName>
    </submittedName>
</protein>
<evidence type="ECO:0000313" key="2">
    <source>
        <dbReference type="Proteomes" id="UP001237642"/>
    </source>
</evidence>
<organism evidence="1 2">
    <name type="scientific">Heracleum sosnowskyi</name>
    <dbReference type="NCBI Taxonomy" id="360622"/>
    <lineage>
        <taxon>Eukaryota</taxon>
        <taxon>Viridiplantae</taxon>
        <taxon>Streptophyta</taxon>
        <taxon>Embryophyta</taxon>
        <taxon>Tracheophyta</taxon>
        <taxon>Spermatophyta</taxon>
        <taxon>Magnoliopsida</taxon>
        <taxon>eudicotyledons</taxon>
        <taxon>Gunneridae</taxon>
        <taxon>Pentapetalae</taxon>
        <taxon>asterids</taxon>
        <taxon>campanulids</taxon>
        <taxon>Apiales</taxon>
        <taxon>Apiaceae</taxon>
        <taxon>Apioideae</taxon>
        <taxon>apioid superclade</taxon>
        <taxon>Tordylieae</taxon>
        <taxon>Tordyliinae</taxon>
        <taxon>Heracleum</taxon>
    </lineage>
</organism>
<evidence type="ECO:0000313" key="1">
    <source>
        <dbReference type="EMBL" id="KAK1385182.1"/>
    </source>
</evidence>
<dbReference type="AlphaFoldDB" id="A0AAD8IIT2"/>
<dbReference type="EMBL" id="JAUIZM010000005">
    <property type="protein sequence ID" value="KAK1385182.1"/>
    <property type="molecule type" value="Genomic_DNA"/>
</dbReference>
<keyword evidence="2" id="KW-1185">Reference proteome</keyword>
<dbReference type="Proteomes" id="UP001237642">
    <property type="component" value="Unassembled WGS sequence"/>
</dbReference>
<gene>
    <name evidence="1" type="ORF">POM88_022917</name>
</gene>
<reference evidence="1" key="2">
    <citation type="submission" date="2023-05" db="EMBL/GenBank/DDBJ databases">
        <authorList>
            <person name="Schelkunov M.I."/>
        </authorList>
    </citation>
    <scope>NUCLEOTIDE SEQUENCE</scope>
    <source>
        <strain evidence="1">Hsosn_3</strain>
        <tissue evidence="1">Leaf</tissue>
    </source>
</reference>
<reference evidence="1" key="1">
    <citation type="submission" date="2023-02" db="EMBL/GenBank/DDBJ databases">
        <title>Genome of toxic invasive species Heracleum sosnowskyi carries increased number of genes despite the absence of recent whole-genome duplications.</title>
        <authorList>
            <person name="Schelkunov M."/>
            <person name="Shtratnikova V."/>
            <person name="Makarenko M."/>
            <person name="Klepikova A."/>
            <person name="Omelchenko D."/>
            <person name="Novikova G."/>
            <person name="Obukhova E."/>
            <person name="Bogdanov V."/>
            <person name="Penin A."/>
            <person name="Logacheva M."/>
        </authorList>
    </citation>
    <scope>NUCLEOTIDE SEQUENCE</scope>
    <source>
        <strain evidence="1">Hsosn_3</strain>
        <tissue evidence="1">Leaf</tissue>
    </source>
</reference>
<comment type="caution">
    <text evidence="1">The sequence shown here is derived from an EMBL/GenBank/DDBJ whole genome shotgun (WGS) entry which is preliminary data.</text>
</comment>
<name>A0AAD8IIT2_9APIA</name>
<proteinExistence type="predicted"/>
<sequence length="184" mass="20615">MRALLVKGWDEYTHNHNISEANISPTASPPMSPNKRLRAEAEVACSLSKELGTHAHKKNRLFMGGRANLSDIYNGEELLVQRSQRMTPTHGASLSPELLQRAIGIVVVIVHAYDSDVCVVHGEIEDHIQRLATEVIEKEHVFWVEYTRVAFSMVATIFVEYKKTITEDSRDGGGPYISDDELLT</sequence>